<evidence type="ECO:0000256" key="9">
    <source>
        <dbReference type="ARBA" id="ARBA00022737"/>
    </source>
</evidence>
<dbReference type="CDD" id="cd00082">
    <property type="entry name" value="HisKA"/>
    <property type="match status" value="1"/>
</dbReference>
<dbReference type="InterPro" id="IPR005467">
    <property type="entry name" value="His_kinase_dom"/>
</dbReference>
<feature type="repeat" description="PPR" evidence="25">
    <location>
        <begin position="215"/>
        <end position="249"/>
    </location>
</feature>
<evidence type="ECO:0000256" key="24">
    <source>
        <dbReference type="PROSITE-ProRule" id="PRU00169"/>
    </source>
</evidence>
<keyword evidence="6" id="KW-0808">Transferase</keyword>
<evidence type="ECO:0000256" key="7">
    <source>
        <dbReference type="ARBA" id="ARBA00022692"/>
    </source>
</evidence>
<evidence type="ECO:0000256" key="27">
    <source>
        <dbReference type="SAM" id="MobiDB-lite"/>
    </source>
</evidence>
<dbReference type="EMBL" id="QEFC01003470">
    <property type="protein sequence ID" value="KAE9447963.1"/>
    <property type="molecule type" value="Genomic_DNA"/>
</dbReference>
<dbReference type="PANTHER" id="PTHR24423:SF629">
    <property type="entry name" value="PROTEIN EIN4"/>
    <property type="match status" value="1"/>
</dbReference>
<keyword evidence="32" id="KW-1185">Reference proteome</keyword>
<dbReference type="InterPro" id="IPR036890">
    <property type="entry name" value="HATPase_C_sf"/>
</dbReference>
<evidence type="ECO:0000256" key="11">
    <source>
        <dbReference type="ARBA" id="ARBA00022745"/>
    </source>
</evidence>
<evidence type="ECO:0000256" key="16">
    <source>
        <dbReference type="ARBA" id="ARBA00022989"/>
    </source>
</evidence>
<evidence type="ECO:0000256" key="12">
    <source>
        <dbReference type="ARBA" id="ARBA00022777"/>
    </source>
</evidence>
<dbReference type="GO" id="GO:0005524">
    <property type="term" value="F:ATP binding"/>
    <property type="evidence" value="ECO:0007669"/>
    <property type="project" value="UniProtKB-KW"/>
</dbReference>
<dbReference type="FunFam" id="3.40.50.2300:FF:000240">
    <property type="entry name" value="Ethylene receptor"/>
    <property type="match status" value="1"/>
</dbReference>
<keyword evidence="20" id="KW-1015">Disulfide bond</keyword>
<feature type="coiled-coil region" evidence="26">
    <location>
        <begin position="1216"/>
        <end position="1243"/>
    </location>
</feature>
<organism evidence="31 32">
    <name type="scientific">Rhododendron williamsianum</name>
    <dbReference type="NCBI Taxonomy" id="262921"/>
    <lineage>
        <taxon>Eukaryota</taxon>
        <taxon>Viridiplantae</taxon>
        <taxon>Streptophyta</taxon>
        <taxon>Embryophyta</taxon>
        <taxon>Tracheophyta</taxon>
        <taxon>Spermatophyta</taxon>
        <taxon>Magnoliopsida</taxon>
        <taxon>eudicotyledons</taxon>
        <taxon>Gunneridae</taxon>
        <taxon>Pentapetalae</taxon>
        <taxon>asterids</taxon>
        <taxon>Ericales</taxon>
        <taxon>Ericaceae</taxon>
        <taxon>Ericoideae</taxon>
        <taxon>Rhodoreae</taxon>
        <taxon>Rhododendron</taxon>
    </lineage>
</organism>
<evidence type="ECO:0000256" key="13">
    <source>
        <dbReference type="ARBA" id="ARBA00022824"/>
    </source>
</evidence>
<dbReference type="Pfam" id="PF00512">
    <property type="entry name" value="HisKA"/>
    <property type="match status" value="1"/>
</dbReference>
<evidence type="ECO:0000256" key="4">
    <source>
        <dbReference type="ARBA" id="ARBA00022499"/>
    </source>
</evidence>
<evidence type="ECO:0000256" key="2">
    <source>
        <dbReference type="ARBA" id="ARBA00004477"/>
    </source>
</evidence>
<feature type="repeat" description="PPR" evidence="25">
    <location>
        <begin position="379"/>
        <end position="413"/>
    </location>
</feature>
<proteinExistence type="inferred from homology"/>
<keyword evidence="15" id="KW-0832">Ubl conjugation</keyword>
<keyword evidence="13" id="KW-0256">Endoplasmic reticulum</keyword>
<keyword evidence="12" id="KW-0418">Kinase</keyword>
<evidence type="ECO:0000256" key="26">
    <source>
        <dbReference type="SAM" id="Coils"/>
    </source>
</evidence>
<dbReference type="PROSITE" id="PS50109">
    <property type="entry name" value="HIS_KIN"/>
    <property type="match status" value="1"/>
</dbReference>
<dbReference type="Gene3D" id="3.30.450.40">
    <property type="match status" value="1"/>
</dbReference>
<feature type="repeat" description="PPR" evidence="25">
    <location>
        <begin position="180"/>
        <end position="214"/>
    </location>
</feature>
<dbReference type="GO" id="GO:0046872">
    <property type="term" value="F:metal ion binding"/>
    <property type="evidence" value="ECO:0007669"/>
    <property type="project" value="UniProtKB-KW"/>
</dbReference>
<evidence type="ECO:0000256" key="20">
    <source>
        <dbReference type="ARBA" id="ARBA00023157"/>
    </source>
</evidence>
<comment type="subunit">
    <text evidence="23">Heteromer with ETR1. Binds to MRF3/ECIP1.</text>
</comment>
<feature type="modified residue" description="4-aspartylphosphate" evidence="24">
    <location>
        <position position="1562"/>
    </location>
</feature>
<dbReference type="Pfam" id="PF01535">
    <property type="entry name" value="PPR"/>
    <property type="match status" value="3"/>
</dbReference>
<dbReference type="GO" id="GO:0005789">
    <property type="term" value="C:endoplasmic reticulum membrane"/>
    <property type="evidence" value="ECO:0007669"/>
    <property type="project" value="UniProtKB-SubCell"/>
</dbReference>
<feature type="compositionally biased region" description="Low complexity" evidence="27">
    <location>
        <begin position="17"/>
        <end position="30"/>
    </location>
</feature>
<evidence type="ECO:0000256" key="22">
    <source>
        <dbReference type="ARBA" id="ARBA00056860"/>
    </source>
</evidence>
<feature type="transmembrane region" description="Helical" evidence="28">
    <location>
        <begin position="953"/>
        <end position="974"/>
    </location>
</feature>
<dbReference type="Pfam" id="PF13812">
    <property type="entry name" value="PPR_3"/>
    <property type="match status" value="1"/>
</dbReference>
<keyword evidence="17" id="KW-0186">Copper</keyword>
<dbReference type="SMART" id="SM00448">
    <property type="entry name" value="REC"/>
    <property type="match status" value="1"/>
</dbReference>
<feature type="repeat" description="PPR" evidence="25">
    <location>
        <begin position="552"/>
        <end position="586"/>
    </location>
</feature>
<dbReference type="SUPFAM" id="SSF48452">
    <property type="entry name" value="TPR-like"/>
    <property type="match status" value="1"/>
</dbReference>
<keyword evidence="16 28" id="KW-1133">Transmembrane helix</keyword>
<feature type="repeat" description="PPR" evidence="25">
    <location>
        <begin position="344"/>
        <end position="378"/>
    </location>
</feature>
<dbReference type="InterPro" id="IPR003018">
    <property type="entry name" value="GAF"/>
</dbReference>
<evidence type="ECO:0000313" key="32">
    <source>
        <dbReference type="Proteomes" id="UP000428333"/>
    </source>
</evidence>
<dbReference type="Gene3D" id="1.25.40.10">
    <property type="entry name" value="Tetratricopeptide repeat domain"/>
    <property type="match status" value="5"/>
</dbReference>
<dbReference type="Proteomes" id="UP000428333">
    <property type="component" value="Linkage Group LG12"/>
</dbReference>
<evidence type="ECO:0000256" key="6">
    <source>
        <dbReference type="ARBA" id="ARBA00022679"/>
    </source>
</evidence>
<evidence type="ECO:0000256" key="18">
    <source>
        <dbReference type="ARBA" id="ARBA00023012"/>
    </source>
</evidence>
<evidence type="ECO:0000256" key="5">
    <source>
        <dbReference type="ARBA" id="ARBA00022553"/>
    </source>
</evidence>
<evidence type="ECO:0008006" key="33">
    <source>
        <dbReference type="Google" id="ProtNLM"/>
    </source>
</evidence>
<evidence type="ECO:0000256" key="25">
    <source>
        <dbReference type="PROSITE-ProRule" id="PRU00708"/>
    </source>
</evidence>
<evidence type="ECO:0000256" key="23">
    <source>
        <dbReference type="ARBA" id="ARBA00062048"/>
    </source>
</evidence>
<dbReference type="GO" id="GO:0000155">
    <property type="term" value="F:phosphorelay sensor kinase activity"/>
    <property type="evidence" value="ECO:0007669"/>
    <property type="project" value="InterPro"/>
</dbReference>
<dbReference type="GO" id="GO:0038199">
    <property type="term" value="F:ethylene receptor activity"/>
    <property type="evidence" value="ECO:0007669"/>
    <property type="project" value="TreeGrafter"/>
</dbReference>
<dbReference type="SUPFAM" id="SSF55874">
    <property type="entry name" value="ATPase domain of HSP90 chaperone/DNA topoisomerase II/histidine kinase"/>
    <property type="match status" value="1"/>
</dbReference>
<evidence type="ECO:0000313" key="31">
    <source>
        <dbReference type="EMBL" id="KAE9447963.1"/>
    </source>
</evidence>
<keyword evidence="26" id="KW-0175">Coiled coil</keyword>
<dbReference type="SMART" id="SM00065">
    <property type="entry name" value="GAF"/>
    <property type="match status" value="1"/>
</dbReference>
<dbReference type="CDD" id="cd16938">
    <property type="entry name" value="HATPase_ETR2_ERS2-EIN4-like"/>
    <property type="match status" value="1"/>
</dbReference>
<reference evidence="31 32" key="1">
    <citation type="journal article" date="2019" name="Genome Biol. Evol.">
        <title>The Rhododendron genome and chromosomal organization provide insight into shared whole-genome duplications across the heath family (Ericaceae).</title>
        <authorList>
            <person name="Soza V.L."/>
            <person name="Lindsley D."/>
            <person name="Waalkes A."/>
            <person name="Ramage E."/>
            <person name="Patwardhan R.P."/>
            <person name="Burton J.N."/>
            <person name="Adey A."/>
            <person name="Kumar A."/>
            <person name="Qiu R."/>
            <person name="Shendure J."/>
            <person name="Hall B."/>
        </authorList>
    </citation>
    <scope>NUCLEOTIDE SEQUENCE [LARGE SCALE GENOMIC DNA]</scope>
    <source>
        <strain evidence="31">RSF 1966-606</strain>
    </source>
</reference>
<name>A0A6A4KJP2_9ERIC</name>
<dbReference type="InterPro" id="IPR029016">
    <property type="entry name" value="GAF-like_dom_sf"/>
</dbReference>
<evidence type="ECO:0000259" key="30">
    <source>
        <dbReference type="PROSITE" id="PS50110"/>
    </source>
</evidence>
<dbReference type="GO" id="GO:0004674">
    <property type="term" value="F:protein serine/threonine kinase activity"/>
    <property type="evidence" value="ECO:0007669"/>
    <property type="project" value="UniProtKB-ARBA"/>
</dbReference>
<dbReference type="FunFam" id="1.10.287.130:FF:000087">
    <property type="entry name" value="Ethylene receptor 4"/>
    <property type="match status" value="1"/>
</dbReference>
<evidence type="ECO:0000256" key="3">
    <source>
        <dbReference type="ARBA" id="ARBA00009842"/>
    </source>
</evidence>
<evidence type="ECO:0000259" key="29">
    <source>
        <dbReference type="PROSITE" id="PS50109"/>
    </source>
</evidence>
<evidence type="ECO:0000256" key="8">
    <source>
        <dbReference type="ARBA" id="ARBA00022723"/>
    </source>
</evidence>
<dbReference type="Pfam" id="PF25487">
    <property type="entry name" value="ETR1_N"/>
    <property type="match status" value="1"/>
</dbReference>
<evidence type="ECO:0000256" key="14">
    <source>
        <dbReference type="ARBA" id="ARBA00022840"/>
    </source>
</evidence>
<keyword evidence="7 28" id="KW-0812">Transmembrane</keyword>
<comment type="caution">
    <text evidence="31">The sequence shown here is derived from an EMBL/GenBank/DDBJ whole genome shotgun (WGS) entry which is preliminary data.</text>
</comment>
<dbReference type="InterPro" id="IPR011990">
    <property type="entry name" value="TPR-like_helical_dom_sf"/>
</dbReference>
<keyword evidence="4" id="KW-1017">Isopeptide bond</keyword>
<dbReference type="Gene3D" id="1.10.287.130">
    <property type="match status" value="1"/>
</dbReference>
<dbReference type="SMART" id="SM00388">
    <property type="entry name" value="HisKA"/>
    <property type="match status" value="1"/>
</dbReference>
<keyword evidence="10" id="KW-0547">Nucleotide-binding</keyword>
<comment type="subcellular location">
    <subcellularLocation>
        <location evidence="2">Endoplasmic reticulum membrane</location>
        <topology evidence="2">Multi-pass membrane protein</topology>
    </subcellularLocation>
</comment>
<keyword evidence="9" id="KW-0677">Repeat</keyword>
<evidence type="ECO:0000256" key="1">
    <source>
        <dbReference type="ARBA" id="ARBA00001935"/>
    </source>
</evidence>
<dbReference type="NCBIfam" id="TIGR00756">
    <property type="entry name" value="PPR"/>
    <property type="match status" value="9"/>
</dbReference>
<feature type="region of interest" description="Disordered" evidence="27">
    <location>
        <begin position="16"/>
        <end position="45"/>
    </location>
</feature>
<dbReference type="Gene3D" id="3.30.565.10">
    <property type="entry name" value="Histidine kinase-like ATPase, C-terminal domain"/>
    <property type="match status" value="1"/>
</dbReference>
<feature type="repeat" description="PPR" evidence="25">
    <location>
        <begin position="657"/>
        <end position="691"/>
    </location>
</feature>
<dbReference type="Pfam" id="PF13041">
    <property type="entry name" value="PPR_2"/>
    <property type="match status" value="4"/>
</dbReference>
<dbReference type="InterPro" id="IPR001789">
    <property type="entry name" value="Sig_transdc_resp-reg_receiver"/>
</dbReference>
<keyword evidence="14" id="KW-0067">ATP-binding</keyword>
<evidence type="ECO:0000256" key="21">
    <source>
        <dbReference type="ARBA" id="ARBA00023170"/>
    </source>
</evidence>
<keyword evidence="8" id="KW-0479">Metal-binding</keyword>
<feature type="repeat" description="PPR" evidence="25">
    <location>
        <begin position="309"/>
        <end position="343"/>
    </location>
</feature>
<evidence type="ECO:0000256" key="19">
    <source>
        <dbReference type="ARBA" id="ARBA00023136"/>
    </source>
</evidence>
<accession>A0A6A4KJP2</accession>
<comment type="cofactor">
    <cofactor evidence="1">
        <name>Cu cation</name>
        <dbReference type="ChEBI" id="CHEBI:23378"/>
    </cofactor>
</comment>
<keyword evidence="19 28" id="KW-0472">Membrane</keyword>
<dbReference type="Gene3D" id="3.40.50.2300">
    <property type="match status" value="1"/>
</dbReference>
<dbReference type="SUPFAM" id="SSF47384">
    <property type="entry name" value="Homodimeric domain of signal transducing histidine kinase"/>
    <property type="match status" value="1"/>
</dbReference>
<gene>
    <name evidence="31" type="ORF">C3L33_20128</name>
</gene>
<keyword evidence="18" id="KW-0902">Two-component regulatory system</keyword>
<feature type="repeat" description="PPR" evidence="25">
    <location>
        <begin position="761"/>
        <end position="795"/>
    </location>
</feature>
<feature type="repeat" description="PPR" evidence="25">
    <location>
        <begin position="726"/>
        <end position="760"/>
    </location>
</feature>
<feature type="non-terminal residue" evidence="31">
    <location>
        <position position="1"/>
    </location>
</feature>
<dbReference type="Pfam" id="PF01590">
    <property type="entry name" value="GAF"/>
    <property type="match status" value="1"/>
</dbReference>
<dbReference type="PANTHER" id="PTHR24423">
    <property type="entry name" value="TWO-COMPONENT SENSOR HISTIDINE KINASE"/>
    <property type="match status" value="1"/>
</dbReference>
<protein>
    <recommendedName>
        <fullName evidence="33">Ethylene receptor</fullName>
    </recommendedName>
</protein>
<feature type="domain" description="Response regulatory" evidence="30">
    <location>
        <begin position="1511"/>
        <end position="1629"/>
    </location>
</feature>
<evidence type="ECO:0000256" key="10">
    <source>
        <dbReference type="ARBA" id="ARBA00022741"/>
    </source>
</evidence>
<comment type="function">
    <text evidence="22">Ethylene receptor related to bacterial two-component regulators. Acts as a redundant negative regulator of ethylene signaling.</text>
</comment>
<sequence length="1639" mass="184523">MLAKLQRIDTNCIHIPSSTKTSTSSVVSVSQPPNKPQPIKKLPNGGVKKRLNRVYKKPHEPKTHQKHDLCSTQNGFSKYPDGENNSCSSRVEKNRGSLGGNVVAKKTHAKCSTKWLRYGGFIPAILEALETVADLDEALGPWEKRLGNKERTIVLKEQSSWERALEIFEWFKREGCYELNVIHYNVMLRTLGRARKWSLVESLWDEMGKMNIVPENSTYGTLIDVYSKGGLKDEALRWLEVMAEQGMEPDEVTMGTVVQTHKKAGEFEKAEQFFQKWCLGKSLEDDGETSIQTTSISINGYAKRHVSLSSYTYNNLIDTYGKAGKLKEASETFARMLKDGVVPNTVTFNTMIHVCGNRGRLEEVASLIHKMEELQCSPDARTYSILIAIHARYDDIEMAANYFKKMKEASLEPDLVGYRTLLRAFSIRHMVGEAEDLIKEFDERGLEIDEFTQSSVTRMFIEAGMLDKSWLWFNRFHLRRNMSSDCYSANIDAFGERGHVLEAQRIFMSCLEDRTPSVLEFNVMIKAYGINKEYAKACQLFDSMEKCNVVPDKCSYNTLIQMLASADLPHLAVLYVRKMQEAGFVSDCSPYCAVISSYVKLGQLERAEGVFSEMVGLNVPPDVVVFGVLVNAFADIGSVKQALKYVNAMKEACISINTVICKSLIKLYTKVGYLKEAEETYKMIRSFESDPDVYSSNCMIDLYSERCMVNKAERIFGYLKRKGHANEFSYAMMLCMYKKLMRFEEASRIAQKMKELGLLSELLSYNHVLWLYASAGRYNEAVRTFKEMIESSIQPDDYTFKPLGVVLTKCGVPEQAVSNLEITRRKNALSGLQAWVSTVNAFLCVGLSVSTGGGASVSGVDFQSAVDSSARIPVRGSEDHHSHGGSQFMIQPRDVQVTTARATDWSGLDARKGFWSLSSILECQKVSDFLIAIAYFSIPIELLYFISCSNIPFKWVLVQFIAFIVLCGLTHLLNGWTYFGPHSFQLMLALTIAKILTALVSCATAITLLTLIPLLLKLKVRELFLKQNVLELDQEVGMMKKKKEASWHVRMLTHEIRKSLDKHTVLYTTLVELSNTLDLQNCAVWMPNESKTEMNLTHELRVGSSKSYQRSLPINDPDIVEIKKNKGVRVLRANSVLGAASSGGSDELGAVAAIRMPMLHVSNFKGGTPEFVETCYAILVLVLPSANERGWSYNEMEIVEVVADQVAVALSHASVLEESQLMRETLEEQNRMLQQAKVNAMMASQARNSFQKVMSRGMRRPMHSMLGILSIFQDEKLSSEQRMIVDTMVRASNVLSTLVNDVMDISVKDKGKFPLEMKPFQLHSMIKEASSLIKCLCVYKGCGFVLDIEKSLLNHVMGDERRIFQVLLHMVGHLLNVSDRGVSFIFRVVSENSEGKNDRGWGMWRTNEEYVSIKFEIEVTDGGSQSNNGSITTVNLAGRRHNGKEGLSFSMCRKLVQMMQGSIWISSNAQGHAKSMTLVLRLQIQPFRKTMFELENLSEQPKSNSLFKSLQVVLADDDDVNRTVTKRLLEKLGCRVSAVSSGFECLSLLGPSGKSYPVVILDLHMPEMDGFEVAMRIRKFRSHSRPLIIALTASAEEYVWERCLQMGMNGVIRKPVLLQGMADELRRVLQRANEGVLVK</sequence>
<feature type="repeat" description="PPR" evidence="25">
    <location>
        <begin position="587"/>
        <end position="621"/>
    </location>
</feature>
<dbReference type="CDD" id="cd19933">
    <property type="entry name" value="REC_ETR-like"/>
    <property type="match status" value="1"/>
</dbReference>
<dbReference type="PROSITE" id="PS51375">
    <property type="entry name" value="PPR"/>
    <property type="match status" value="11"/>
</dbReference>
<comment type="similarity">
    <text evidence="3">Belongs to the ethylene receptor family.</text>
</comment>
<evidence type="ECO:0000256" key="15">
    <source>
        <dbReference type="ARBA" id="ARBA00022843"/>
    </source>
</evidence>
<dbReference type="InterPro" id="IPR036097">
    <property type="entry name" value="HisK_dim/P_sf"/>
</dbReference>
<dbReference type="InterPro" id="IPR011006">
    <property type="entry name" value="CheY-like_superfamily"/>
</dbReference>
<dbReference type="InterPro" id="IPR003661">
    <property type="entry name" value="HisK_dim/P_dom"/>
</dbReference>
<feature type="domain" description="Histidine kinase" evidence="29">
    <location>
        <begin position="1253"/>
        <end position="1486"/>
    </location>
</feature>
<feature type="transmembrane region" description="Helical" evidence="28">
    <location>
        <begin position="986"/>
        <end position="1016"/>
    </location>
</feature>
<keyword evidence="21" id="KW-0675">Receptor</keyword>
<dbReference type="Pfam" id="PF00072">
    <property type="entry name" value="Response_reg"/>
    <property type="match status" value="1"/>
</dbReference>
<evidence type="ECO:0000256" key="17">
    <source>
        <dbReference type="ARBA" id="ARBA00023008"/>
    </source>
</evidence>
<dbReference type="PROSITE" id="PS50110">
    <property type="entry name" value="RESPONSE_REGULATORY"/>
    <property type="match status" value="1"/>
</dbReference>
<dbReference type="SUPFAM" id="SSF55781">
    <property type="entry name" value="GAF domain-like"/>
    <property type="match status" value="1"/>
</dbReference>
<dbReference type="InterPro" id="IPR002885">
    <property type="entry name" value="PPR_rpt"/>
</dbReference>
<dbReference type="SUPFAM" id="SSF52172">
    <property type="entry name" value="CheY-like"/>
    <property type="match status" value="1"/>
</dbReference>
<dbReference type="GO" id="GO:0010105">
    <property type="term" value="P:negative regulation of ethylene-activated signaling pathway"/>
    <property type="evidence" value="ECO:0007669"/>
    <property type="project" value="UniProtKB-ARBA"/>
</dbReference>
<feature type="repeat" description="PPR" evidence="25">
    <location>
        <begin position="517"/>
        <end position="551"/>
    </location>
</feature>
<keyword evidence="11" id="KW-0936">Ethylene signaling pathway</keyword>
<dbReference type="GO" id="GO:0051740">
    <property type="term" value="F:ethylene binding"/>
    <property type="evidence" value="ECO:0007669"/>
    <property type="project" value="UniProtKB-ARBA"/>
</dbReference>
<dbReference type="OrthoDB" id="185373at2759"/>
<dbReference type="InterPro" id="IPR058544">
    <property type="entry name" value="ETR1_N"/>
</dbReference>
<keyword evidence="5 24" id="KW-0597">Phosphoprotein</keyword>
<evidence type="ECO:0000256" key="28">
    <source>
        <dbReference type="SAM" id="Phobius"/>
    </source>
</evidence>